<dbReference type="RefSeq" id="WP_189682617.1">
    <property type="nucleotide sequence ID" value="NZ_BNCJ01000027.1"/>
</dbReference>
<evidence type="ECO:0000313" key="1">
    <source>
        <dbReference type="EMBL" id="GHF70997.1"/>
    </source>
</evidence>
<accession>A0A8J3H325</accession>
<organism evidence="1 2">
    <name type="scientific">Seohaeicola zhoushanensis</name>
    <dbReference type="NCBI Taxonomy" id="1569283"/>
    <lineage>
        <taxon>Bacteria</taxon>
        <taxon>Pseudomonadati</taxon>
        <taxon>Pseudomonadota</taxon>
        <taxon>Alphaproteobacteria</taxon>
        <taxon>Rhodobacterales</taxon>
        <taxon>Roseobacteraceae</taxon>
        <taxon>Seohaeicola</taxon>
    </lineage>
</organism>
<comment type="caution">
    <text evidence="1">The sequence shown here is derived from an EMBL/GenBank/DDBJ whole genome shotgun (WGS) entry which is preliminary data.</text>
</comment>
<proteinExistence type="predicted"/>
<gene>
    <name evidence="1" type="ORF">GCM10017056_47390</name>
</gene>
<dbReference type="AlphaFoldDB" id="A0A8J3H325"/>
<name>A0A8J3H325_9RHOB</name>
<evidence type="ECO:0000313" key="2">
    <source>
        <dbReference type="Proteomes" id="UP000626220"/>
    </source>
</evidence>
<reference evidence="1" key="2">
    <citation type="submission" date="2020-09" db="EMBL/GenBank/DDBJ databases">
        <authorList>
            <person name="Sun Q."/>
            <person name="Kim S."/>
        </authorList>
    </citation>
    <scope>NUCLEOTIDE SEQUENCE</scope>
    <source>
        <strain evidence="1">KCTC 42650</strain>
    </source>
</reference>
<keyword evidence="2" id="KW-1185">Reference proteome</keyword>
<dbReference type="EMBL" id="BNCJ01000027">
    <property type="protein sequence ID" value="GHF70997.1"/>
    <property type="molecule type" value="Genomic_DNA"/>
</dbReference>
<reference evidence="1" key="1">
    <citation type="journal article" date="2014" name="Int. J. Syst. Evol. Microbiol.">
        <title>Complete genome sequence of Corynebacterium casei LMG S-19264T (=DSM 44701T), isolated from a smear-ripened cheese.</title>
        <authorList>
            <consortium name="US DOE Joint Genome Institute (JGI-PGF)"/>
            <person name="Walter F."/>
            <person name="Albersmeier A."/>
            <person name="Kalinowski J."/>
            <person name="Ruckert C."/>
        </authorList>
    </citation>
    <scope>NUCLEOTIDE SEQUENCE</scope>
    <source>
        <strain evidence="1">KCTC 42650</strain>
    </source>
</reference>
<dbReference type="Proteomes" id="UP000626220">
    <property type="component" value="Unassembled WGS sequence"/>
</dbReference>
<sequence>MADRQSPAHQVIANPVAFADRPWLYAVAWDILLTSRGRTFHVDTAGPARHHIEPERPGDLMDRIRARAAEIGWPARRTLICPGART</sequence>
<protein>
    <submittedName>
        <fullName evidence="1">Uncharacterized protein</fullName>
    </submittedName>
</protein>